<protein>
    <submittedName>
        <fullName evidence="1">Uncharacterized protein</fullName>
    </submittedName>
</protein>
<comment type="caution">
    <text evidence="1">The sequence shown here is derived from an EMBL/GenBank/DDBJ whole genome shotgun (WGS) entry which is preliminary data.</text>
</comment>
<accession>A0A0V1ASM9</accession>
<dbReference type="InParanoid" id="A0A0V1ASM9"/>
<dbReference type="AlphaFoldDB" id="A0A0V1ASM9"/>
<dbReference type="OrthoDB" id="10302251at2759"/>
<proteinExistence type="predicted"/>
<gene>
    <name evidence="1" type="ORF">T01_16028</name>
</gene>
<keyword evidence="2" id="KW-1185">Reference proteome</keyword>
<evidence type="ECO:0000313" key="1">
    <source>
        <dbReference type="EMBL" id="KRY27709.1"/>
    </source>
</evidence>
<evidence type="ECO:0000313" key="2">
    <source>
        <dbReference type="Proteomes" id="UP000054776"/>
    </source>
</evidence>
<name>A0A0V1ASM9_TRISP</name>
<organism evidence="1 2">
    <name type="scientific">Trichinella spiralis</name>
    <name type="common">Trichina worm</name>
    <dbReference type="NCBI Taxonomy" id="6334"/>
    <lineage>
        <taxon>Eukaryota</taxon>
        <taxon>Metazoa</taxon>
        <taxon>Ecdysozoa</taxon>
        <taxon>Nematoda</taxon>
        <taxon>Enoplea</taxon>
        <taxon>Dorylaimia</taxon>
        <taxon>Trichinellida</taxon>
        <taxon>Trichinellidae</taxon>
        <taxon>Trichinella</taxon>
    </lineage>
</organism>
<dbReference type="EMBL" id="JYDH01000239">
    <property type="protein sequence ID" value="KRY27709.1"/>
    <property type="molecule type" value="Genomic_DNA"/>
</dbReference>
<sequence>MESFSLLCGPWPSVRTFPTAGVFFDKPTNKVECAAVLLPEGYDRQSNGSMQGFVPSRATLQSSRLNFFGTCRLHAFKQLIKGHQLERAPIMIAPTVQVCTPKSALTSSVNIVYLLTFLTCFSSMVVPFSQGTATSTICAAPSLTNTKSGFTILLCLWMIIACAN</sequence>
<reference evidence="1 2" key="1">
    <citation type="submission" date="2015-01" db="EMBL/GenBank/DDBJ databases">
        <title>Evolution of Trichinella species and genotypes.</title>
        <authorList>
            <person name="Korhonen P.K."/>
            <person name="Edoardo P."/>
            <person name="Giuseppe L.R."/>
            <person name="Gasser R.B."/>
        </authorList>
    </citation>
    <scope>NUCLEOTIDE SEQUENCE [LARGE SCALE GENOMIC DNA]</scope>
    <source>
        <strain evidence="1">ISS3</strain>
    </source>
</reference>
<dbReference type="Proteomes" id="UP000054776">
    <property type="component" value="Unassembled WGS sequence"/>
</dbReference>